<feature type="region of interest" description="Disordered" evidence="1">
    <location>
        <begin position="1"/>
        <end position="21"/>
    </location>
</feature>
<evidence type="ECO:0000256" key="2">
    <source>
        <dbReference type="SAM" id="Phobius"/>
    </source>
</evidence>
<keyword evidence="2" id="KW-1133">Transmembrane helix</keyword>
<proteinExistence type="predicted"/>
<dbReference type="SMART" id="SM00244">
    <property type="entry name" value="PHB"/>
    <property type="match status" value="1"/>
</dbReference>
<sequence>MTETPVAVPGSAAGAAPGPAPVGPAGHRIDVGEQRAWAMSGFFALFLALAAAVYAVWQIVQLAPSISDAFETEDWAGVSGGQAGLAVLALVVAALLASPLVVIQPGQTRVVLFFGRYIGTVRRTGLVWVVPFTTRRPVSVRVNNFETAELKVNDADGNPVNIAAIVVWQVADTARATFAVEDYRDFVQVQSEAALRHVATSHPYDDASDQSTSLRGSTDVVSDELAHEVAARVAVAGVEILEVRISNLAYAQEIAQAMLQRQQAGAIVAARERIVEGAVSMVELALSRLERENVVTLDEERKAAMVSNLLVVLCGDQRATPVVNTGSLYT</sequence>
<dbReference type="CDD" id="cd03402">
    <property type="entry name" value="SPFH_like_u2"/>
    <property type="match status" value="1"/>
</dbReference>
<organism evidence="4 5">
    <name type="scientific">Jiangella ureilytica</name>
    <dbReference type="NCBI Taxonomy" id="2530374"/>
    <lineage>
        <taxon>Bacteria</taxon>
        <taxon>Bacillati</taxon>
        <taxon>Actinomycetota</taxon>
        <taxon>Actinomycetes</taxon>
        <taxon>Jiangellales</taxon>
        <taxon>Jiangellaceae</taxon>
        <taxon>Jiangella</taxon>
    </lineage>
</organism>
<dbReference type="PANTHER" id="PTHR43446:SF1">
    <property type="entry name" value="BAND 7 DOMAIN-CONTAINING PROTEIN"/>
    <property type="match status" value="1"/>
</dbReference>
<dbReference type="EMBL" id="SMKL01000078">
    <property type="protein sequence ID" value="TDC47277.1"/>
    <property type="molecule type" value="Genomic_DNA"/>
</dbReference>
<keyword evidence="5" id="KW-1185">Reference proteome</keyword>
<evidence type="ECO:0000313" key="4">
    <source>
        <dbReference type="EMBL" id="TDC47277.1"/>
    </source>
</evidence>
<dbReference type="InterPro" id="IPR036013">
    <property type="entry name" value="Band_7/SPFH_dom_sf"/>
</dbReference>
<dbReference type="RefSeq" id="WP_131987468.1">
    <property type="nucleotide sequence ID" value="NZ_SMKL01000078.1"/>
</dbReference>
<dbReference type="InterPro" id="IPR001107">
    <property type="entry name" value="Band_7"/>
</dbReference>
<dbReference type="AlphaFoldDB" id="A0A4R4RDJ7"/>
<comment type="caution">
    <text evidence="4">The sequence shown here is derived from an EMBL/GenBank/DDBJ whole genome shotgun (WGS) entry which is preliminary data.</text>
</comment>
<keyword evidence="2" id="KW-0812">Transmembrane</keyword>
<feature type="transmembrane region" description="Helical" evidence="2">
    <location>
        <begin position="80"/>
        <end position="103"/>
    </location>
</feature>
<dbReference type="Proteomes" id="UP000295621">
    <property type="component" value="Unassembled WGS sequence"/>
</dbReference>
<gene>
    <name evidence="4" type="ORF">E1212_24820</name>
</gene>
<accession>A0A4R4RDJ7</accession>
<reference evidence="4 5" key="1">
    <citation type="submission" date="2019-02" db="EMBL/GenBank/DDBJ databases">
        <title>Draft genome sequences of novel Actinobacteria.</title>
        <authorList>
            <person name="Sahin N."/>
            <person name="Ay H."/>
            <person name="Saygin H."/>
        </authorList>
    </citation>
    <scope>NUCLEOTIDE SEQUENCE [LARGE SCALE GENOMIC DNA]</scope>
    <source>
        <strain evidence="4 5">KC603</strain>
    </source>
</reference>
<keyword evidence="2" id="KW-0472">Membrane</keyword>
<dbReference type="SUPFAM" id="SSF117892">
    <property type="entry name" value="Band 7/SPFH domain"/>
    <property type="match status" value="1"/>
</dbReference>
<feature type="compositionally biased region" description="Low complexity" evidence="1">
    <location>
        <begin position="1"/>
        <end position="17"/>
    </location>
</feature>
<protein>
    <submittedName>
        <fullName evidence="4">SPFH domain-containing protein</fullName>
    </submittedName>
</protein>
<feature type="domain" description="Band 7" evidence="3">
    <location>
        <begin position="98"/>
        <end position="262"/>
    </location>
</feature>
<evidence type="ECO:0000259" key="3">
    <source>
        <dbReference type="SMART" id="SM00244"/>
    </source>
</evidence>
<dbReference type="Gene3D" id="3.30.479.30">
    <property type="entry name" value="Band 7 domain"/>
    <property type="match status" value="1"/>
</dbReference>
<evidence type="ECO:0000313" key="5">
    <source>
        <dbReference type="Proteomes" id="UP000295621"/>
    </source>
</evidence>
<dbReference type="OrthoDB" id="9813479at2"/>
<dbReference type="Pfam" id="PF01145">
    <property type="entry name" value="Band_7"/>
    <property type="match status" value="1"/>
</dbReference>
<feature type="transmembrane region" description="Helical" evidence="2">
    <location>
        <begin position="36"/>
        <end position="60"/>
    </location>
</feature>
<name>A0A4R4RDJ7_9ACTN</name>
<dbReference type="PANTHER" id="PTHR43446">
    <property type="entry name" value="MEMBRANE PROTEIN-RELATED"/>
    <property type="match status" value="1"/>
</dbReference>
<evidence type="ECO:0000256" key="1">
    <source>
        <dbReference type="SAM" id="MobiDB-lite"/>
    </source>
</evidence>